<feature type="chain" id="PRO_5015687973" evidence="1">
    <location>
        <begin position="17"/>
        <end position="162"/>
    </location>
</feature>
<feature type="signal peptide" evidence="1">
    <location>
        <begin position="1"/>
        <end position="16"/>
    </location>
</feature>
<keyword evidence="3" id="KW-1185">Reference proteome</keyword>
<comment type="caution">
    <text evidence="2">The sequence shown here is derived from an EMBL/GenBank/DDBJ whole genome shotgun (WGS) entry which is preliminary data.</text>
</comment>
<dbReference type="Proteomes" id="UP000245370">
    <property type="component" value="Unassembled WGS sequence"/>
</dbReference>
<dbReference type="EMBL" id="QFRJ01000006">
    <property type="protein sequence ID" value="PWH85482.1"/>
    <property type="molecule type" value="Genomic_DNA"/>
</dbReference>
<accession>A0A2U2XCG3</accession>
<dbReference type="RefSeq" id="WP_109359563.1">
    <property type="nucleotide sequence ID" value="NZ_QFRJ01000006.1"/>
</dbReference>
<evidence type="ECO:0000256" key="1">
    <source>
        <dbReference type="SAM" id="SignalP"/>
    </source>
</evidence>
<organism evidence="2 3">
    <name type="scientific">Brumimicrobium oceani</name>
    <dbReference type="NCBI Taxonomy" id="2100725"/>
    <lineage>
        <taxon>Bacteria</taxon>
        <taxon>Pseudomonadati</taxon>
        <taxon>Bacteroidota</taxon>
        <taxon>Flavobacteriia</taxon>
        <taxon>Flavobacteriales</taxon>
        <taxon>Crocinitomicaceae</taxon>
        <taxon>Brumimicrobium</taxon>
    </lineage>
</organism>
<dbReference type="OrthoDB" id="1354335at2"/>
<evidence type="ECO:0000313" key="2">
    <source>
        <dbReference type="EMBL" id="PWH85482.1"/>
    </source>
</evidence>
<protein>
    <submittedName>
        <fullName evidence="2">Uncharacterized protein</fullName>
    </submittedName>
</protein>
<name>A0A2U2XCG3_9FLAO</name>
<keyword evidence="1" id="KW-0732">Signal</keyword>
<gene>
    <name evidence="2" type="ORF">DIT68_09505</name>
</gene>
<reference evidence="2 3" key="1">
    <citation type="submission" date="2018-05" db="EMBL/GenBank/DDBJ databases">
        <title>Brumimicrobium oceani sp. nov., isolated from coastal sediment.</title>
        <authorList>
            <person name="Kou Y."/>
        </authorList>
    </citation>
    <scope>NUCLEOTIDE SEQUENCE [LARGE SCALE GENOMIC DNA]</scope>
    <source>
        <strain evidence="2 3">C305</strain>
    </source>
</reference>
<evidence type="ECO:0000313" key="3">
    <source>
        <dbReference type="Proteomes" id="UP000245370"/>
    </source>
</evidence>
<dbReference type="AlphaFoldDB" id="A0A2U2XCG3"/>
<reference evidence="2 3" key="2">
    <citation type="submission" date="2018-05" db="EMBL/GenBank/DDBJ databases">
        <authorList>
            <person name="Lanie J.A."/>
            <person name="Ng W.-L."/>
            <person name="Kazmierczak K.M."/>
            <person name="Andrzejewski T.M."/>
            <person name="Davidsen T.M."/>
            <person name="Wayne K.J."/>
            <person name="Tettelin H."/>
            <person name="Glass J.I."/>
            <person name="Rusch D."/>
            <person name="Podicherti R."/>
            <person name="Tsui H.-C.T."/>
            <person name="Winkler M.E."/>
        </authorList>
    </citation>
    <scope>NUCLEOTIDE SEQUENCE [LARGE SCALE GENOMIC DNA]</scope>
    <source>
        <strain evidence="2 3">C305</strain>
    </source>
</reference>
<sequence length="162" mass="18689">MKIYFFLFLIVFLSFACTKNEENGAIAENSELAQKLRSYPETIQIDTQNYELSTFIWRDFFPPSEPNGSQLAALTQLIETDSLDIPKSFSLERVYIIKDNEIYTSKYETTEKSPSYILAGMVTNGPKWETNTKVDVVCVFKNEENNISYKIQAKSQLIHKTE</sequence>
<dbReference type="PROSITE" id="PS51257">
    <property type="entry name" value="PROKAR_LIPOPROTEIN"/>
    <property type="match status" value="1"/>
</dbReference>
<proteinExistence type="predicted"/>